<dbReference type="EMBL" id="CP002446">
    <property type="protein sequence ID" value="ADV28906.1"/>
    <property type="molecule type" value="Genomic_DNA"/>
</dbReference>
<feature type="transmembrane region" description="Helical" evidence="1">
    <location>
        <begin position="12"/>
        <end position="31"/>
    </location>
</feature>
<dbReference type="CDD" id="cd11614">
    <property type="entry name" value="SAF_CpaB_FlgA_like"/>
    <property type="match status" value="1"/>
</dbReference>
<feature type="domain" description="SAF" evidence="2">
    <location>
        <begin position="46"/>
        <end position="110"/>
    </location>
</feature>
<dbReference type="InterPro" id="IPR013974">
    <property type="entry name" value="SAF"/>
</dbReference>
<keyword evidence="4" id="KW-1185">Reference proteome</keyword>
<dbReference type="SMART" id="SM00858">
    <property type="entry name" value="SAF"/>
    <property type="match status" value="1"/>
</dbReference>
<dbReference type="Pfam" id="PF16976">
    <property type="entry name" value="RcpC"/>
    <property type="match status" value="1"/>
</dbReference>
<dbReference type="AlphaFoldDB" id="E6WXD7"/>
<keyword evidence="1" id="KW-1133">Transmembrane helix</keyword>
<dbReference type="KEGG" id="psu:Psesu_3083"/>
<accession>E6WXD7</accession>
<keyword evidence="1" id="KW-0812">Transmembrane</keyword>
<keyword evidence="1" id="KW-0472">Membrane</keyword>
<protein>
    <submittedName>
        <fullName evidence="3">Flp pilus assembly protein CpaB</fullName>
    </submittedName>
</protein>
<dbReference type="InterPro" id="IPR031571">
    <property type="entry name" value="RcpC_dom"/>
</dbReference>
<dbReference type="Proteomes" id="UP000008632">
    <property type="component" value="Chromosome"/>
</dbReference>
<dbReference type="OrthoDB" id="2037472at2"/>
<name>E6WXD7_PSEUU</name>
<evidence type="ECO:0000313" key="4">
    <source>
        <dbReference type="Proteomes" id="UP000008632"/>
    </source>
</evidence>
<dbReference type="eggNOG" id="COG3745">
    <property type="taxonomic scope" value="Bacteria"/>
</dbReference>
<gene>
    <name evidence="3" type="ordered locus">Psesu_3083</name>
</gene>
<evidence type="ECO:0000259" key="2">
    <source>
        <dbReference type="SMART" id="SM00858"/>
    </source>
</evidence>
<dbReference type="NCBIfam" id="TIGR03177">
    <property type="entry name" value="pilus_cpaB"/>
    <property type="match status" value="1"/>
</dbReference>
<dbReference type="STRING" id="743721.Psesu_3083"/>
<organism evidence="3 4">
    <name type="scientific">Pseudoxanthomonas suwonensis (strain 11-1)</name>
    <dbReference type="NCBI Taxonomy" id="743721"/>
    <lineage>
        <taxon>Bacteria</taxon>
        <taxon>Pseudomonadati</taxon>
        <taxon>Pseudomonadota</taxon>
        <taxon>Gammaproteobacteria</taxon>
        <taxon>Lysobacterales</taxon>
        <taxon>Lysobacteraceae</taxon>
        <taxon>Pseudoxanthomonas</taxon>
    </lineage>
</organism>
<dbReference type="HOGENOM" id="CLU_057068_2_1_6"/>
<reference evidence="3 4" key="1">
    <citation type="submission" date="2011-01" db="EMBL/GenBank/DDBJ databases">
        <title>Complete sequence of Pseudoxanthomonas suwonensis 11-1.</title>
        <authorList>
            <consortium name="US DOE Joint Genome Institute"/>
            <person name="Lucas S."/>
            <person name="Copeland A."/>
            <person name="Lapidus A."/>
            <person name="Cheng J.-F."/>
            <person name="Goodwin L."/>
            <person name="Pitluck S."/>
            <person name="Teshima H."/>
            <person name="Detter J.C."/>
            <person name="Han C."/>
            <person name="Tapia R."/>
            <person name="Land M."/>
            <person name="Hauser L."/>
            <person name="Kyrpides N."/>
            <person name="Ivanova N."/>
            <person name="Ovchinnikova G."/>
            <person name="Siebers A.K."/>
            <person name="Allgaier M."/>
            <person name="Thelen M.P."/>
            <person name="Hugenholtz P."/>
            <person name="Gladden J."/>
            <person name="Woyke T."/>
        </authorList>
    </citation>
    <scope>NUCLEOTIDE SEQUENCE [LARGE SCALE GENOMIC DNA]</scope>
    <source>
        <strain evidence="4">11-1</strain>
    </source>
</reference>
<dbReference type="Pfam" id="PF08666">
    <property type="entry name" value="SAF"/>
    <property type="match status" value="1"/>
</dbReference>
<proteinExistence type="predicted"/>
<dbReference type="InterPro" id="IPR017592">
    <property type="entry name" value="Pilus_assmbl_Flp-typ_CpaB"/>
</dbReference>
<evidence type="ECO:0000313" key="3">
    <source>
        <dbReference type="EMBL" id="ADV28906.1"/>
    </source>
</evidence>
<dbReference type="RefSeq" id="WP_013536731.1">
    <property type="nucleotide sequence ID" value="NC_014924.1"/>
</dbReference>
<sequence>MQKPRISKNFLYIAIAVGMALLAAFVAVNYVQTTVAERTQDNRPMVEVAVPMDDMPQGAILQPGDLALRRIPAEYAPADAVTPENHGQFEGRMLRSPVRGGAPLSASALVPLYDQFSRLIPRGKVAYTLSVDENNSISGMIAPGDLIDILFLKDKDESSGARTGALALPLLQQVRVLATGTRIGERVAPDGRPADDGQGFSSVTLELDHGQAKTLAVASEAGSLRVLLRELEDDSPGPHDGLSERELMRSLGVGSGGTRGGGQRGVEFIIGGRG</sequence>
<evidence type="ECO:0000256" key="1">
    <source>
        <dbReference type="SAM" id="Phobius"/>
    </source>
</evidence>